<gene>
    <name evidence="1" type="ORF">LPJ66_006318</name>
</gene>
<keyword evidence="2" id="KW-1185">Reference proteome</keyword>
<name>A0ACC1IFT9_9FUNG</name>
<proteinExistence type="predicted"/>
<evidence type="ECO:0000313" key="2">
    <source>
        <dbReference type="Proteomes" id="UP001150581"/>
    </source>
</evidence>
<protein>
    <submittedName>
        <fullName evidence="1">Uncharacterized protein</fullName>
    </submittedName>
</protein>
<dbReference type="Proteomes" id="UP001150581">
    <property type="component" value="Unassembled WGS sequence"/>
</dbReference>
<reference evidence="1" key="1">
    <citation type="submission" date="2022-07" db="EMBL/GenBank/DDBJ databases">
        <title>Phylogenomic reconstructions and comparative analyses of Kickxellomycotina fungi.</title>
        <authorList>
            <person name="Reynolds N.K."/>
            <person name="Stajich J.E."/>
            <person name="Barry K."/>
            <person name="Grigoriev I.V."/>
            <person name="Crous P."/>
            <person name="Smith M.E."/>
        </authorList>
    </citation>
    <scope>NUCLEOTIDE SEQUENCE</scope>
    <source>
        <strain evidence="1">Benny 63K</strain>
    </source>
</reference>
<organism evidence="1 2">
    <name type="scientific">Kickxella alabastrina</name>
    <dbReference type="NCBI Taxonomy" id="61397"/>
    <lineage>
        <taxon>Eukaryota</taxon>
        <taxon>Fungi</taxon>
        <taxon>Fungi incertae sedis</taxon>
        <taxon>Zoopagomycota</taxon>
        <taxon>Kickxellomycotina</taxon>
        <taxon>Kickxellomycetes</taxon>
        <taxon>Kickxellales</taxon>
        <taxon>Kickxellaceae</taxon>
        <taxon>Kickxella</taxon>
    </lineage>
</organism>
<evidence type="ECO:0000313" key="1">
    <source>
        <dbReference type="EMBL" id="KAJ1892474.1"/>
    </source>
</evidence>
<sequence>MSTSTASSSSSAGQHIMDSGNPMSRRRVRQLSSVKAWCQIYGLETEGDGDIEASSYQSFPDLRKLLDEECAEIERKELEAKASMEARIRRRNSDSLSDIVSEGGRSSSGSPPAGRNSEFGASSRIMDSLYRFIDPIIPALGAGGNSKSGGSGGARA</sequence>
<dbReference type="EMBL" id="JANBPG010000989">
    <property type="protein sequence ID" value="KAJ1892474.1"/>
    <property type="molecule type" value="Genomic_DNA"/>
</dbReference>
<comment type="caution">
    <text evidence="1">The sequence shown here is derived from an EMBL/GenBank/DDBJ whole genome shotgun (WGS) entry which is preliminary data.</text>
</comment>
<accession>A0ACC1IFT9</accession>